<feature type="domain" description="Response regulatory" evidence="8">
    <location>
        <begin position="3"/>
        <end position="120"/>
    </location>
</feature>
<feature type="compositionally biased region" description="Basic and acidic residues" evidence="6">
    <location>
        <begin position="323"/>
        <end position="336"/>
    </location>
</feature>
<feature type="modified residue" description="4-aspartylphosphate" evidence="5">
    <location>
        <position position="55"/>
    </location>
</feature>
<evidence type="ECO:0000313" key="9">
    <source>
        <dbReference type="EMBL" id="MBU9711612.1"/>
    </source>
</evidence>
<evidence type="ECO:0000256" key="6">
    <source>
        <dbReference type="SAM" id="MobiDB-lite"/>
    </source>
</evidence>
<dbReference type="SMART" id="SM00448">
    <property type="entry name" value="REC"/>
    <property type="match status" value="1"/>
</dbReference>
<dbReference type="PANTHER" id="PTHR42713:SF3">
    <property type="entry name" value="TRANSCRIPTIONAL REGULATORY PROTEIN HPTR"/>
    <property type="match status" value="1"/>
</dbReference>
<dbReference type="Proteomes" id="UP000784880">
    <property type="component" value="Unassembled WGS sequence"/>
</dbReference>
<evidence type="ECO:0000256" key="2">
    <source>
        <dbReference type="ARBA" id="ARBA00022553"/>
    </source>
</evidence>
<dbReference type="Pfam" id="PF00072">
    <property type="entry name" value="Response_reg"/>
    <property type="match status" value="1"/>
</dbReference>
<dbReference type="PANTHER" id="PTHR42713">
    <property type="entry name" value="HISTIDINE KINASE-RELATED"/>
    <property type="match status" value="1"/>
</dbReference>
<dbReference type="PROSITE" id="PS50110">
    <property type="entry name" value="RESPONSE_REGULATORY"/>
    <property type="match status" value="1"/>
</dbReference>
<evidence type="ECO:0000256" key="1">
    <source>
        <dbReference type="ARBA" id="ARBA00022490"/>
    </source>
</evidence>
<sequence>MIKMLIVDDEPMARTHVKNSFPWEDWGITIVGEATNGVEALSFCARVMPDVALIDITMPVMGGFQLLDELKRKYPMIKVIFLTAHRSFEFAQKAIHQGADGYILKSPINLDETKAVISKIKKEIQRVSKWKVQEEKRLLNYRFPLRQKYFLQLLNAATDSGAHQVGNSSEDQNGHGNQVGNLNEDGNLNGTRKNRIGNLNGDGKSTRHFTAKDSSGHGFGTSQEMLEEASSLGIQLRDGPYFVMMGILSDRLSTIKNDKVFGQDTQTSKENGNDSKKDLKNGSRSSIGNGRQDVEIIDGNDRSTSKQGFVDDNDFDGSTMEGLPHKDGKSRGHGEYAPDGNAGKKVALLAAENGKRGLDVGVKGSKSSTLFFPDQSLYALESQVYEWVTESMVAGAGVVCEVFPVSPGRFVMVVPGLVGGADGELVGAGLVPGDVSEVLRSIAAVVLQRVNLELSASGYGGYGFSVLCDDGVNAVSEFVAAYQRLEGFADYVYYCDGRVPLFVEGCRAFFERSEELAALEARFAKVVKGRSERQMDEWVQMVVDVAMEQKFHPAFLKGWFGELGARLSGVDVSAVGDDAGVGAGGAGLGAGAGLGTGAGGVLRNRSVPGVLEHDDVAGSVPFPVFENSVSLRDSLALLREWFALVCESDSQQVQVQVQVSSQVAEAISFIKENLREELTLNTIAEHVFLSPSYLGRTFKKQMGQSIIDYILDQRMAEAKRLMKESKYRNYEIAEQVGFQNYSYFSTIFKKLENMSPNEYRNSITRTVQR</sequence>
<keyword evidence="4" id="KW-0238">DNA-binding</keyword>
<keyword evidence="1" id="KW-0963">Cytoplasm</keyword>
<dbReference type="InterPro" id="IPR018060">
    <property type="entry name" value="HTH_AraC"/>
</dbReference>
<dbReference type="SMART" id="SM00342">
    <property type="entry name" value="HTH_ARAC"/>
    <property type="match status" value="1"/>
</dbReference>
<feature type="region of interest" description="Disordered" evidence="6">
    <location>
        <begin position="263"/>
        <end position="340"/>
    </location>
</feature>
<protein>
    <submittedName>
        <fullName evidence="9">Response regulator</fullName>
    </submittedName>
</protein>
<evidence type="ECO:0000313" key="10">
    <source>
        <dbReference type="Proteomes" id="UP000784880"/>
    </source>
</evidence>
<dbReference type="EMBL" id="JAHQCS010000078">
    <property type="protein sequence ID" value="MBU9711612.1"/>
    <property type="molecule type" value="Genomic_DNA"/>
</dbReference>
<evidence type="ECO:0000259" key="8">
    <source>
        <dbReference type="PROSITE" id="PS50110"/>
    </source>
</evidence>
<gene>
    <name evidence="9" type="ORF">KS419_07680</name>
</gene>
<feature type="compositionally biased region" description="Polar residues" evidence="6">
    <location>
        <begin position="165"/>
        <end position="191"/>
    </location>
</feature>
<reference evidence="9 10" key="1">
    <citation type="submission" date="2021-06" db="EMBL/GenBank/DDBJ databases">
        <title>Bacillus sp. RD4P76, an endophyte from a halophyte.</title>
        <authorList>
            <person name="Sun J.-Q."/>
        </authorList>
    </citation>
    <scope>NUCLEOTIDE SEQUENCE [LARGE SCALE GENOMIC DNA]</scope>
    <source>
        <strain evidence="9 10">CGMCC 1.15917</strain>
    </source>
</reference>
<dbReference type="CDD" id="cd17536">
    <property type="entry name" value="REC_YesN-like"/>
    <property type="match status" value="1"/>
</dbReference>
<accession>A0ABS6JD66</accession>
<feature type="domain" description="HTH araC/xylS-type" evidence="7">
    <location>
        <begin position="664"/>
        <end position="762"/>
    </location>
</feature>
<dbReference type="PROSITE" id="PS01124">
    <property type="entry name" value="HTH_ARAC_FAMILY_2"/>
    <property type="match status" value="1"/>
</dbReference>
<dbReference type="Pfam" id="PF12833">
    <property type="entry name" value="HTH_18"/>
    <property type="match status" value="1"/>
</dbReference>
<feature type="compositionally biased region" description="Basic and acidic residues" evidence="6">
    <location>
        <begin position="271"/>
        <end position="281"/>
    </location>
</feature>
<dbReference type="RefSeq" id="WP_217065587.1">
    <property type="nucleotide sequence ID" value="NZ_JAHQCS010000078.1"/>
</dbReference>
<evidence type="ECO:0000259" key="7">
    <source>
        <dbReference type="PROSITE" id="PS01124"/>
    </source>
</evidence>
<name>A0ABS6JD66_9BACI</name>
<dbReference type="InterPro" id="IPR051552">
    <property type="entry name" value="HptR"/>
</dbReference>
<dbReference type="InterPro" id="IPR001789">
    <property type="entry name" value="Sig_transdc_resp-reg_receiver"/>
</dbReference>
<keyword evidence="2 5" id="KW-0597">Phosphoprotein</keyword>
<comment type="caution">
    <text evidence="9">The sequence shown here is derived from an EMBL/GenBank/DDBJ whole genome shotgun (WGS) entry which is preliminary data.</text>
</comment>
<evidence type="ECO:0000256" key="5">
    <source>
        <dbReference type="PROSITE-ProRule" id="PRU00169"/>
    </source>
</evidence>
<feature type="region of interest" description="Disordered" evidence="6">
    <location>
        <begin position="161"/>
        <end position="221"/>
    </location>
</feature>
<keyword evidence="10" id="KW-1185">Reference proteome</keyword>
<keyword evidence="3" id="KW-0902">Two-component regulatory system</keyword>
<evidence type="ECO:0000256" key="4">
    <source>
        <dbReference type="ARBA" id="ARBA00023125"/>
    </source>
</evidence>
<organism evidence="9 10">
    <name type="scientific">Evansella tamaricis</name>
    <dbReference type="NCBI Taxonomy" id="2069301"/>
    <lineage>
        <taxon>Bacteria</taxon>
        <taxon>Bacillati</taxon>
        <taxon>Bacillota</taxon>
        <taxon>Bacilli</taxon>
        <taxon>Bacillales</taxon>
        <taxon>Bacillaceae</taxon>
        <taxon>Evansella</taxon>
    </lineage>
</organism>
<evidence type="ECO:0000256" key="3">
    <source>
        <dbReference type="ARBA" id="ARBA00023012"/>
    </source>
</evidence>
<proteinExistence type="predicted"/>